<evidence type="ECO:0000259" key="3">
    <source>
        <dbReference type="Pfam" id="PF12850"/>
    </source>
</evidence>
<feature type="domain" description="Calcineurin-like phosphoesterase" evidence="3">
    <location>
        <begin position="1"/>
        <end position="149"/>
    </location>
</feature>
<evidence type="ECO:0000313" key="4">
    <source>
        <dbReference type="EMBL" id="HIV24044.1"/>
    </source>
</evidence>
<dbReference type="InterPro" id="IPR024654">
    <property type="entry name" value="Calcineurin-like_PHP_lpxH"/>
</dbReference>
<comment type="cofactor">
    <cofactor evidence="2">
        <name>a divalent metal cation</name>
        <dbReference type="ChEBI" id="CHEBI:60240"/>
    </cofactor>
</comment>
<dbReference type="GO" id="GO:0046872">
    <property type="term" value="F:metal ion binding"/>
    <property type="evidence" value="ECO:0007669"/>
    <property type="project" value="UniProtKB-KW"/>
</dbReference>
<dbReference type="GO" id="GO:0016787">
    <property type="term" value="F:hydrolase activity"/>
    <property type="evidence" value="ECO:0007669"/>
    <property type="project" value="UniProtKB-UniRule"/>
</dbReference>
<dbReference type="InterPro" id="IPR029052">
    <property type="entry name" value="Metallo-depent_PP-like"/>
</dbReference>
<dbReference type="PANTHER" id="PTHR11124">
    <property type="entry name" value="VACUOLAR SORTING PROTEIN VPS29"/>
    <property type="match status" value="1"/>
</dbReference>
<dbReference type="EMBL" id="DVOS01000074">
    <property type="protein sequence ID" value="HIV24044.1"/>
    <property type="molecule type" value="Genomic_DNA"/>
</dbReference>
<comment type="caution">
    <text evidence="4">The sequence shown here is derived from an EMBL/GenBank/DDBJ whole genome shotgun (WGS) entry which is preliminary data.</text>
</comment>
<dbReference type="AlphaFoldDB" id="A0A9D1P089"/>
<comment type="similarity">
    <text evidence="1 2">Belongs to the metallophosphoesterase superfamily. YfcE family.</text>
</comment>
<name>A0A9D1P089_9FIRM</name>
<dbReference type="SUPFAM" id="SSF56300">
    <property type="entry name" value="Metallo-dependent phosphatases"/>
    <property type="match status" value="1"/>
</dbReference>
<accession>A0A9D1P089</accession>
<dbReference type="InterPro" id="IPR000979">
    <property type="entry name" value="Phosphodiesterase_MJ0936/Vps29"/>
</dbReference>
<dbReference type="CDD" id="cd00841">
    <property type="entry name" value="MPP_YfcE"/>
    <property type="match status" value="1"/>
</dbReference>
<sequence length="160" mass="17782">MKILIISDSHGHNSNVRKAIQKEGPVDALLHLGDSQGGEEYMEQLAGCPVYMVAGNCDYFSSLPPVKIVEFGKYRIMLTHGHHYFVSVGPQDLLEDAKAHGCNVVIYGHTHRPLMDGTDEEVLVLNPGSISFPRQEGKKPSYMVMEIDGEGEAHFRLNYL</sequence>
<dbReference type="Proteomes" id="UP000886889">
    <property type="component" value="Unassembled WGS sequence"/>
</dbReference>
<organism evidence="4 5">
    <name type="scientific">Candidatus Merdiplasma excrementigallinarum</name>
    <dbReference type="NCBI Taxonomy" id="2840864"/>
    <lineage>
        <taxon>Bacteria</taxon>
        <taxon>Bacillati</taxon>
        <taxon>Bacillota</taxon>
        <taxon>Clostridia</taxon>
        <taxon>Lachnospirales</taxon>
        <taxon>Lachnospiraceae</taxon>
        <taxon>Lachnospiraceae incertae sedis</taxon>
        <taxon>Candidatus Merdiplasma</taxon>
    </lineage>
</organism>
<protein>
    <recommendedName>
        <fullName evidence="2">Phosphoesterase</fullName>
        <ecNumber evidence="2">3.1.4.-</ecNumber>
    </recommendedName>
</protein>
<evidence type="ECO:0000256" key="2">
    <source>
        <dbReference type="RuleBase" id="RU362039"/>
    </source>
</evidence>
<dbReference type="Gene3D" id="3.60.21.10">
    <property type="match status" value="1"/>
</dbReference>
<dbReference type="EC" id="3.1.4.-" evidence="2"/>
<dbReference type="InterPro" id="IPR041802">
    <property type="entry name" value="MPP_YfcE"/>
</dbReference>
<dbReference type="NCBIfam" id="TIGR00040">
    <property type="entry name" value="yfcE"/>
    <property type="match status" value="1"/>
</dbReference>
<reference evidence="4" key="2">
    <citation type="journal article" date="2021" name="PeerJ">
        <title>Extensive microbial diversity within the chicken gut microbiome revealed by metagenomics and culture.</title>
        <authorList>
            <person name="Gilroy R."/>
            <person name="Ravi A."/>
            <person name="Getino M."/>
            <person name="Pursley I."/>
            <person name="Horton D.L."/>
            <person name="Alikhan N.F."/>
            <person name="Baker D."/>
            <person name="Gharbi K."/>
            <person name="Hall N."/>
            <person name="Watson M."/>
            <person name="Adriaenssens E.M."/>
            <person name="Foster-Nyarko E."/>
            <person name="Jarju S."/>
            <person name="Secka A."/>
            <person name="Antonio M."/>
            <person name="Oren A."/>
            <person name="Chaudhuri R.R."/>
            <person name="La Ragione R."/>
            <person name="Hildebrand F."/>
            <person name="Pallen M.J."/>
        </authorList>
    </citation>
    <scope>NUCLEOTIDE SEQUENCE</scope>
    <source>
        <strain evidence="4">ChiBcec6-7307</strain>
    </source>
</reference>
<keyword evidence="2" id="KW-0479">Metal-binding</keyword>
<dbReference type="Pfam" id="PF12850">
    <property type="entry name" value="Metallophos_2"/>
    <property type="match status" value="1"/>
</dbReference>
<evidence type="ECO:0000313" key="5">
    <source>
        <dbReference type="Proteomes" id="UP000886889"/>
    </source>
</evidence>
<evidence type="ECO:0000256" key="1">
    <source>
        <dbReference type="ARBA" id="ARBA00008950"/>
    </source>
</evidence>
<proteinExistence type="inferred from homology"/>
<gene>
    <name evidence="4" type="ORF">IAC80_08940</name>
</gene>
<reference evidence="4" key="1">
    <citation type="submission" date="2020-10" db="EMBL/GenBank/DDBJ databases">
        <authorList>
            <person name="Gilroy R."/>
        </authorList>
    </citation>
    <scope>NUCLEOTIDE SEQUENCE</scope>
    <source>
        <strain evidence="4">ChiBcec6-7307</strain>
    </source>
</reference>